<proteinExistence type="predicted"/>
<dbReference type="AlphaFoldDB" id="A0A3P7QFU6"/>
<evidence type="ECO:0000313" key="1">
    <source>
        <dbReference type="EMBL" id="VDN29656.1"/>
    </source>
</evidence>
<dbReference type="OrthoDB" id="27234at2759"/>
<gene>
    <name evidence="1" type="ORF">DILT_LOCUS15405</name>
</gene>
<evidence type="ECO:0000313" key="2">
    <source>
        <dbReference type="Proteomes" id="UP000281553"/>
    </source>
</evidence>
<sequence length="87" mass="9825">MVSFVDVPMTGVDSEDWPLVLITNPKDAGFLLPNKEPTDLIQRSTHIRLDIEPLEEIVTDQNPHSGEAIVGLDRSNDFGRHTIYFSY</sequence>
<dbReference type="EMBL" id="UYRU01078930">
    <property type="protein sequence ID" value="VDN29656.1"/>
    <property type="molecule type" value="Genomic_DNA"/>
</dbReference>
<dbReference type="Proteomes" id="UP000281553">
    <property type="component" value="Unassembled WGS sequence"/>
</dbReference>
<name>A0A3P7QFU6_DIBLA</name>
<organism evidence="1 2">
    <name type="scientific">Dibothriocephalus latus</name>
    <name type="common">Fish tapeworm</name>
    <name type="synonym">Diphyllobothrium latum</name>
    <dbReference type="NCBI Taxonomy" id="60516"/>
    <lineage>
        <taxon>Eukaryota</taxon>
        <taxon>Metazoa</taxon>
        <taxon>Spiralia</taxon>
        <taxon>Lophotrochozoa</taxon>
        <taxon>Platyhelminthes</taxon>
        <taxon>Cestoda</taxon>
        <taxon>Eucestoda</taxon>
        <taxon>Diphyllobothriidea</taxon>
        <taxon>Diphyllobothriidae</taxon>
        <taxon>Dibothriocephalus</taxon>
    </lineage>
</organism>
<accession>A0A3P7QFU6</accession>
<protein>
    <submittedName>
        <fullName evidence="1">Uncharacterized protein</fullName>
    </submittedName>
</protein>
<keyword evidence="2" id="KW-1185">Reference proteome</keyword>
<reference evidence="1 2" key="1">
    <citation type="submission" date="2018-11" db="EMBL/GenBank/DDBJ databases">
        <authorList>
            <consortium name="Pathogen Informatics"/>
        </authorList>
    </citation>
    <scope>NUCLEOTIDE SEQUENCE [LARGE SCALE GENOMIC DNA]</scope>
</reference>